<proteinExistence type="predicted"/>
<evidence type="ECO:0000313" key="2">
    <source>
        <dbReference type="EMBL" id="KAB8160187.1"/>
    </source>
</evidence>
<dbReference type="GO" id="GO:0009231">
    <property type="term" value="P:riboflavin biosynthetic process"/>
    <property type="evidence" value="ECO:0007669"/>
    <property type="project" value="InterPro"/>
</dbReference>
<dbReference type="EMBL" id="VDLY02000023">
    <property type="protein sequence ID" value="KAB8160187.1"/>
    <property type="molecule type" value="Genomic_DNA"/>
</dbReference>
<dbReference type="GO" id="GO:0008703">
    <property type="term" value="F:5-amino-6-(5-phosphoribosylamino)uracil reductase activity"/>
    <property type="evidence" value="ECO:0007669"/>
    <property type="project" value="InterPro"/>
</dbReference>
<dbReference type="PANTHER" id="PTHR38011:SF11">
    <property type="entry name" value="2,5-DIAMINO-6-RIBOSYLAMINO-4(3H)-PYRIMIDINONE 5'-PHOSPHATE REDUCTASE"/>
    <property type="match status" value="1"/>
</dbReference>
<protein>
    <submittedName>
        <fullName evidence="2">Dihydrofolate reductase</fullName>
    </submittedName>
</protein>
<dbReference type="InterPro" id="IPR050765">
    <property type="entry name" value="Riboflavin_Biosynth_HTPR"/>
</dbReference>
<sequence length="204" mass="22359">MRRLVYLVASTIDGFIAGPDGSDPTGPAGFWPIPPDYVDHLREEYPETLPGPAREALGVTAEGRHFDTVLEGRGSYEIGLRAGVDDAFPHLRHLVFSRTLERVPAAAVELVSTDPVERVRQLKREPGRDLWLIGGAGLARSLYPEIDRLVVKLAPLTIGAGLPLFSQEAEFNPAVWDLTNHHALAGGALFLTYDRTRPQDHPTP</sequence>
<dbReference type="SUPFAM" id="SSF53597">
    <property type="entry name" value="Dihydrofolate reductase-like"/>
    <property type="match status" value="1"/>
</dbReference>
<dbReference type="InterPro" id="IPR024072">
    <property type="entry name" value="DHFR-like_dom_sf"/>
</dbReference>
<dbReference type="AlphaFoldDB" id="A0A5N5ZUI1"/>
<dbReference type="Gene3D" id="3.40.430.10">
    <property type="entry name" value="Dihydrofolate Reductase, subunit A"/>
    <property type="match status" value="1"/>
</dbReference>
<dbReference type="OrthoDB" id="195113at2"/>
<reference evidence="2" key="1">
    <citation type="submission" date="2019-10" db="EMBL/GenBank/DDBJ databases">
        <title>Nonomuraea sp. nov., isolated from Phyllanthus amarus.</title>
        <authorList>
            <person name="Klykleung N."/>
            <person name="Tanasupawat S."/>
        </authorList>
    </citation>
    <scope>NUCLEOTIDE SEQUENCE [LARGE SCALE GENOMIC DNA]</scope>
    <source>
        <strain evidence="2">3MP-10</strain>
    </source>
</reference>
<name>A0A5N5ZUI1_9ACTN</name>
<gene>
    <name evidence="2" type="ORF">FH607_027795</name>
</gene>
<dbReference type="PANTHER" id="PTHR38011">
    <property type="entry name" value="DIHYDROFOLATE REDUCTASE FAMILY PROTEIN (AFU_ORTHOLOGUE AFUA_8G06820)"/>
    <property type="match status" value="1"/>
</dbReference>
<evidence type="ECO:0000259" key="1">
    <source>
        <dbReference type="Pfam" id="PF01872"/>
    </source>
</evidence>
<dbReference type="RefSeq" id="WP_139674411.1">
    <property type="nucleotide sequence ID" value="NZ_VDLY02000023.1"/>
</dbReference>
<comment type="caution">
    <text evidence="2">The sequence shown here is derived from an EMBL/GenBank/DDBJ whole genome shotgun (WGS) entry which is preliminary data.</text>
</comment>
<dbReference type="InterPro" id="IPR002734">
    <property type="entry name" value="RibDG_C"/>
</dbReference>
<accession>A0A5N5ZUI1</accession>
<feature type="domain" description="Bacterial bifunctional deaminase-reductase C-terminal" evidence="1">
    <location>
        <begin position="89"/>
        <end position="186"/>
    </location>
</feature>
<dbReference type="Pfam" id="PF01872">
    <property type="entry name" value="RibD_C"/>
    <property type="match status" value="1"/>
</dbReference>
<dbReference type="Proteomes" id="UP000314251">
    <property type="component" value="Unassembled WGS sequence"/>
</dbReference>
<keyword evidence="3" id="KW-1185">Reference proteome</keyword>
<organism evidence="2 3">
    <name type="scientific">Streptomyces mimosae</name>
    <dbReference type="NCBI Taxonomy" id="2586635"/>
    <lineage>
        <taxon>Bacteria</taxon>
        <taxon>Bacillati</taxon>
        <taxon>Actinomycetota</taxon>
        <taxon>Actinomycetes</taxon>
        <taxon>Kitasatosporales</taxon>
        <taxon>Streptomycetaceae</taxon>
        <taxon>Streptomyces</taxon>
    </lineage>
</organism>
<evidence type="ECO:0000313" key="3">
    <source>
        <dbReference type="Proteomes" id="UP000314251"/>
    </source>
</evidence>